<feature type="coiled-coil region" evidence="1">
    <location>
        <begin position="1822"/>
        <end position="1849"/>
    </location>
</feature>
<reference evidence="3 4" key="1">
    <citation type="journal article" date="2012" name="Genome Biol.">
        <title>Genome and low-iron response of an oceanic diatom adapted to chronic iron limitation.</title>
        <authorList>
            <person name="Lommer M."/>
            <person name="Specht M."/>
            <person name="Roy A.S."/>
            <person name="Kraemer L."/>
            <person name="Andreson R."/>
            <person name="Gutowska M.A."/>
            <person name="Wolf J."/>
            <person name="Bergner S.V."/>
            <person name="Schilhabel M.B."/>
            <person name="Klostermeier U.C."/>
            <person name="Beiko R.G."/>
            <person name="Rosenstiel P."/>
            <person name="Hippler M."/>
            <person name="Laroche J."/>
        </authorList>
    </citation>
    <scope>NUCLEOTIDE SEQUENCE [LARGE SCALE GENOMIC DNA]</scope>
    <source>
        <strain evidence="3 4">CCMP1005</strain>
    </source>
</reference>
<comment type="caution">
    <text evidence="3">The sequence shown here is derived from an EMBL/GenBank/DDBJ whole genome shotgun (WGS) entry which is preliminary data.</text>
</comment>
<protein>
    <submittedName>
        <fullName evidence="3">Uncharacterized protein</fullName>
    </submittedName>
</protein>
<accession>K0S155</accession>
<name>K0S155_THAOC</name>
<dbReference type="PROSITE" id="PS50231">
    <property type="entry name" value="RICIN_B_LECTIN"/>
    <property type="match status" value="1"/>
</dbReference>
<feature type="region of interest" description="Disordered" evidence="2">
    <location>
        <begin position="1917"/>
        <end position="1944"/>
    </location>
</feature>
<dbReference type="Gene3D" id="2.80.10.50">
    <property type="match status" value="1"/>
</dbReference>
<keyword evidence="1" id="KW-0175">Coiled coil</keyword>
<evidence type="ECO:0000256" key="1">
    <source>
        <dbReference type="SAM" id="Coils"/>
    </source>
</evidence>
<dbReference type="OrthoDB" id="99499at2759"/>
<proteinExistence type="predicted"/>
<dbReference type="SUPFAM" id="SSF50370">
    <property type="entry name" value="Ricin B-like lectins"/>
    <property type="match status" value="2"/>
</dbReference>
<gene>
    <name evidence="3" type="ORF">THAOC_19983</name>
</gene>
<dbReference type="Proteomes" id="UP000266841">
    <property type="component" value="Unassembled WGS sequence"/>
</dbReference>
<feature type="compositionally biased region" description="Polar residues" evidence="2">
    <location>
        <begin position="1920"/>
        <end position="1931"/>
    </location>
</feature>
<feature type="non-terminal residue" evidence="3">
    <location>
        <position position="1"/>
    </location>
</feature>
<evidence type="ECO:0000256" key="2">
    <source>
        <dbReference type="SAM" id="MobiDB-lite"/>
    </source>
</evidence>
<feature type="coiled-coil region" evidence="1">
    <location>
        <begin position="1974"/>
        <end position="2036"/>
    </location>
</feature>
<keyword evidence="4" id="KW-1185">Reference proteome</keyword>
<dbReference type="InterPro" id="IPR035992">
    <property type="entry name" value="Ricin_B-like_lectins"/>
</dbReference>
<dbReference type="EMBL" id="AGNL01022387">
    <property type="protein sequence ID" value="EJK59753.1"/>
    <property type="molecule type" value="Genomic_DNA"/>
</dbReference>
<sequence length="2036" mass="232237">ADFRKDYDGHNLGEIISSLSEQALLLMEGTQGHLAISDRPAFDDQLKELQLASNHDYSDSLMDGVQLDDQIADMFDDQEYFDQAEYLIDIIEQVKLMVGHSYTNHDGTVSEGSVYDPSEEQYFVLAIRELEETVQDYHRHVHQQRHLKSQGTQDTDQSADWLSSKPFGRPAKLIDHLRAANARKRRGNRHRQLKDVSPEQCERNCDVGNSDCLCEKLKDCVKELSPYDLAVRFLGNFIEDDVEDDKYGKLSVEEVSDIQLFDATRLHKKLSTIRELANRDTNEESCTRLLSELYTACLDKNGCTEPNEYSAELSVLDICESKNSRTKVQMKSLGEVFDFQNKAVKAYPNAFHESGKYDISPPDSEEFAYDKKKAVRCCRDDKGDDDWIKPIELTGMECSTKHPVDSVLSQSWTGDHQELKLVTSKVEKGYTQYLPKPPLAGVKCLDKDNKIIERDDPLGHAYKDSESGQCLALDELDDKEKRYNSIEKNINKDGDPVTLCAKFCFQFELVYGYRGFHVKTKPQPIEEKSIEEGGKKSELERLPIGRCACLFDYGVTPRLPSDTEFKAPKPTTLEGGGGSGPVMKQDWNGHWECFAFNGLTVGQCTNLCNHEDKCVSFDMHEKGDGNRHTERVVLKTFVMKSLTVYGPGTDRDDKAAGCTFVEKDDKGDRTLQWGSNIASECQNTDPRQVFLYDAKTKLVHVRSLGMEMCLDLRLDGVGNSNVYFSTCHGGKNQQWHHNEISPDTIKKEAIWVVDPKGHKNCLGFDKGIIKADVKFCTDDDGLRECYKVKEDKTIVASHNDCREVFLFDAKRRTVHVKSLGFAYCLDLRMDTVLIGNSNIYFHECHGGSNQQWSDPYSGIMSSGYGSKCLQVPGNGIVKAFERHCSGYTFKSLLRRHIRLIESTKTSHPVSSVECQTQSTGRQGTDSYMNWYKRKSENEGSLEDCRMLSFGRAVKFCEDKGGRLCTKEELQDGCASMTGCGFDQEHVWSSDEASPKSCQNKDETGNAVSYDTCHRFVEAFDDLYEYSGKGHENPMRNDTRLAAHSVDAQGRRFANARFPTDYVFDKNKGNGVATIKKFDYDFNKKFTEDDHFCGAAKGPPSILVEACDASQEFLLGKEVSVGMLRSYADNIKEGKGEELGEPYWLRWYKTLRHDTAMEYKEKWEKFYNETKMSSEDGPLPDWLEKYTEFEDKNPHVSPTSRMKYYCMETSKTSTDRHIQFCERDWLNQTSNPYEYEGAFAEINIEPELSFGSSSCAESLKKYNFKCQGEWLNQSSLSEVYKRWQEEQKSDDFPNKGSVEYKCVTEFLTDCVESVINPEKDEHQYQCSVFWNECRAKVESIALESKLDWKEEWDKFREAADLGECPHQTCQLEWLHDNADVDKSCEPFKTHCKSELDENFPQWNIGFCNGNKDKTCDVEWLNQTENPYSNDTEKACFDFWSFCYDKLEKKHPDHIYPITHFDGIKTAEDLMPGSCCIDRPGQGFGNTHWGLHYNKDRKEKGMQCRDTGKWNMRMSEEACNKGRGLWFRSPCYTLYKCINDRPLPLEHGYKAKIDDWILSSGIELYDPTDPAQCERAREALGKDKDHVDDFELCDVFKHHLCEDDRFKDKKEPPAGEVQKDQGFKQIKYKPITFPKDKPLYFDKLPDMSQTAFAEAMIDSPEDQSKNKALIKSEGQKQFEYDKLKLGFEKTLTGLEHGLETVEYGLGFKTSVCKTVEQNVKLGDDLCVNIGPVLPLGGGSNPAYVICKAIAATQMGITGNTCSAADKFVRIKAGILIASQWASFIANSITEGLEVNTMRTVATSIADVTPDEVRDSIGTLNKNMLEQHTQMRRELQSRHEEMTNNINQYDRRRRLNKGEVVDDEYLPFTLDAEWEEDSVIGTQSRILEEVDDLEELGEEEKKREARIIDDLAAIKEALKLLSPPTTGQPEQTNRGKAGKKKKSGKVEDDEENLFSWVVEDEEHEEPGHIRLLQNSLSEQIEAQNEKADTKIEMIHQELEAQNEKIDAVDTKVDTLSAKIGKLEDLMRRLLDAQQEQTQE</sequence>
<organism evidence="3 4">
    <name type="scientific">Thalassiosira oceanica</name>
    <name type="common">Marine diatom</name>
    <dbReference type="NCBI Taxonomy" id="159749"/>
    <lineage>
        <taxon>Eukaryota</taxon>
        <taxon>Sar</taxon>
        <taxon>Stramenopiles</taxon>
        <taxon>Ochrophyta</taxon>
        <taxon>Bacillariophyta</taxon>
        <taxon>Coscinodiscophyceae</taxon>
        <taxon>Thalassiosirophycidae</taxon>
        <taxon>Thalassiosirales</taxon>
        <taxon>Thalassiosiraceae</taxon>
        <taxon>Thalassiosira</taxon>
    </lineage>
</organism>
<evidence type="ECO:0000313" key="4">
    <source>
        <dbReference type="Proteomes" id="UP000266841"/>
    </source>
</evidence>
<evidence type="ECO:0000313" key="3">
    <source>
        <dbReference type="EMBL" id="EJK59753.1"/>
    </source>
</evidence>